<protein>
    <submittedName>
        <fullName evidence="1">Uncharacterized protein</fullName>
    </submittedName>
</protein>
<reference evidence="1 2" key="1">
    <citation type="submission" date="2023-12" db="EMBL/GenBank/DDBJ databases">
        <title>A high-quality genome assembly for Dillenia turbinata (Dilleniales).</title>
        <authorList>
            <person name="Chanderbali A."/>
        </authorList>
    </citation>
    <scope>NUCLEOTIDE SEQUENCE [LARGE SCALE GENOMIC DNA]</scope>
    <source>
        <strain evidence="1">LSX21</strain>
        <tissue evidence="1">Leaf</tissue>
    </source>
</reference>
<sequence length="104" mass="12102">MEVGRPKFMPVLDIEMVGKKQDLISRMKAEVALLNFPRCLWLLCQKKAHFVAFLVKREQSVQIMMDHFLKVITIPGIDNHGAHAAIIIEKEKGKKEYQLREEQK</sequence>
<proteinExistence type="predicted"/>
<dbReference type="EMBL" id="JBAMMX010000005">
    <property type="protein sequence ID" value="KAK6940378.1"/>
    <property type="molecule type" value="Genomic_DNA"/>
</dbReference>
<dbReference type="Proteomes" id="UP001370490">
    <property type="component" value="Unassembled WGS sequence"/>
</dbReference>
<feature type="non-terminal residue" evidence="1">
    <location>
        <position position="104"/>
    </location>
</feature>
<gene>
    <name evidence="1" type="ORF">RJ641_029909</name>
</gene>
<accession>A0AAN8W5P9</accession>
<keyword evidence="2" id="KW-1185">Reference proteome</keyword>
<organism evidence="1 2">
    <name type="scientific">Dillenia turbinata</name>
    <dbReference type="NCBI Taxonomy" id="194707"/>
    <lineage>
        <taxon>Eukaryota</taxon>
        <taxon>Viridiplantae</taxon>
        <taxon>Streptophyta</taxon>
        <taxon>Embryophyta</taxon>
        <taxon>Tracheophyta</taxon>
        <taxon>Spermatophyta</taxon>
        <taxon>Magnoliopsida</taxon>
        <taxon>eudicotyledons</taxon>
        <taxon>Gunneridae</taxon>
        <taxon>Pentapetalae</taxon>
        <taxon>Dilleniales</taxon>
        <taxon>Dilleniaceae</taxon>
        <taxon>Dillenia</taxon>
    </lineage>
</organism>
<dbReference type="AlphaFoldDB" id="A0AAN8W5P9"/>
<comment type="caution">
    <text evidence="1">The sequence shown here is derived from an EMBL/GenBank/DDBJ whole genome shotgun (WGS) entry which is preliminary data.</text>
</comment>
<name>A0AAN8W5P9_9MAGN</name>
<evidence type="ECO:0000313" key="2">
    <source>
        <dbReference type="Proteomes" id="UP001370490"/>
    </source>
</evidence>
<evidence type="ECO:0000313" key="1">
    <source>
        <dbReference type="EMBL" id="KAK6940378.1"/>
    </source>
</evidence>